<reference evidence="1 2" key="1">
    <citation type="submission" date="2012-12" db="EMBL/GenBank/DDBJ databases">
        <title>Novel taxa of Listeriaceae from agricultural environments in the United States.</title>
        <authorList>
            <person name="den Bakker H.C."/>
            <person name="Allred A."/>
            <person name="Warchocki S."/>
            <person name="Wright E.M."/>
            <person name="Burrell A."/>
            <person name="Nightingale K.K."/>
            <person name="Kephart D."/>
            <person name="Wiedmann M."/>
        </authorList>
    </citation>
    <scope>NUCLEOTIDE SEQUENCE [LARGE SCALE GENOMIC DNA]</scope>
    <source>
        <strain evidence="1 2">FSL F6-1037</strain>
    </source>
</reference>
<dbReference type="Proteomes" id="UP000019243">
    <property type="component" value="Unassembled WGS sequence"/>
</dbReference>
<evidence type="ECO:0008006" key="3">
    <source>
        <dbReference type="Google" id="ProtNLM"/>
    </source>
</evidence>
<dbReference type="RefSeq" id="WP_232217867.1">
    <property type="nucleotide sequence ID" value="NZ_AODH01000001.1"/>
</dbReference>
<accession>W7D2T8</accession>
<name>W7D2T8_9LIST</name>
<sequence length="54" mass="6076">MSEKDPRVEHLDTVFLSTSEALACLQISKQGFYSLIQRGKITRIKKGSAVLFFS</sequence>
<gene>
    <name evidence="1" type="ORF">BCAMP_00425</name>
</gene>
<proteinExistence type="predicted"/>
<evidence type="ECO:0000313" key="2">
    <source>
        <dbReference type="Proteomes" id="UP000019243"/>
    </source>
</evidence>
<dbReference type="AlphaFoldDB" id="W7D2T8"/>
<protein>
    <recommendedName>
        <fullName evidence="3">Helix-turn-helix domain-containing protein</fullName>
    </recommendedName>
</protein>
<organism evidence="1 2">
    <name type="scientific">Brochothrix campestris FSL F6-1037</name>
    <dbReference type="NCBI Taxonomy" id="1265861"/>
    <lineage>
        <taxon>Bacteria</taxon>
        <taxon>Bacillati</taxon>
        <taxon>Bacillota</taxon>
        <taxon>Bacilli</taxon>
        <taxon>Bacillales</taxon>
        <taxon>Listeriaceae</taxon>
        <taxon>Brochothrix</taxon>
    </lineage>
</organism>
<dbReference type="STRING" id="1265861.BCAMP_00425"/>
<comment type="caution">
    <text evidence="1">The sequence shown here is derived from an EMBL/GenBank/DDBJ whole genome shotgun (WGS) entry which is preliminary data.</text>
</comment>
<keyword evidence="2" id="KW-1185">Reference proteome</keyword>
<evidence type="ECO:0000313" key="1">
    <source>
        <dbReference type="EMBL" id="EUJ42216.1"/>
    </source>
</evidence>
<dbReference type="EMBL" id="AODH01000001">
    <property type="protein sequence ID" value="EUJ42216.1"/>
    <property type="molecule type" value="Genomic_DNA"/>
</dbReference>